<dbReference type="InterPro" id="IPR054353">
    <property type="entry name" value="IstA-like_C"/>
</dbReference>
<sequence>MVGFTRRGFMVPIPHARDIDELNAMLRERCEARQQAVLRGESGTIAERLEKDRAAFMDLPSTAFEACDQRPGRVSSQALVRYRNNDYSVPVAYAHREIIVKGYVDEVVIISGGEEIARHRRSYETADFVFNPLHYLPLLERKVGALDQAAPLQGWDLPPEFATLRRLLTARLNRNNRCAAGKREFVQVLRLMETCPLGAVHAAVKDALRLGAISADAVRHLVLARVEGRPARLDADRYPHLPVATVGKTRPADYMTLTGSP</sequence>
<gene>
    <name evidence="2" type="ORF">LNKW23_47840</name>
</gene>
<feature type="domain" description="Transposase for insertion sequence element IS21-like C-terminal" evidence="1">
    <location>
        <begin position="59"/>
        <end position="129"/>
    </location>
</feature>
<accession>A0ABQ6LU38</accession>
<dbReference type="EMBL" id="BSYI01000076">
    <property type="protein sequence ID" value="GMG85561.1"/>
    <property type="molecule type" value="Genomic_DNA"/>
</dbReference>
<dbReference type="PANTHER" id="PTHR35004:SF7">
    <property type="entry name" value="INTEGRASE PROTEIN"/>
    <property type="match status" value="1"/>
</dbReference>
<reference evidence="2 3" key="1">
    <citation type="submission" date="2023-04" db="EMBL/GenBank/DDBJ databases">
        <title>Marinoamorphus aggregata gen. nov., sp. Nov., isolate from tissue of brittle star Ophioplocus japonicus.</title>
        <authorList>
            <person name="Kawano K."/>
            <person name="Sawayama S."/>
            <person name="Nakagawa S."/>
        </authorList>
    </citation>
    <scope>NUCLEOTIDE SEQUENCE [LARGE SCALE GENOMIC DNA]</scope>
    <source>
        <strain evidence="2 3">NKW23</strain>
    </source>
</reference>
<evidence type="ECO:0000313" key="2">
    <source>
        <dbReference type="EMBL" id="GMG85561.1"/>
    </source>
</evidence>
<proteinExistence type="predicted"/>
<protein>
    <recommendedName>
        <fullName evidence="1">Transposase for insertion sequence element IS21-like C-terminal domain-containing protein</fullName>
    </recommendedName>
</protein>
<dbReference type="Proteomes" id="UP001239909">
    <property type="component" value="Unassembled WGS sequence"/>
</dbReference>
<name>A0ABQ6LU38_9RHOB</name>
<dbReference type="PANTHER" id="PTHR35004">
    <property type="entry name" value="TRANSPOSASE RV3428C-RELATED"/>
    <property type="match status" value="1"/>
</dbReference>
<keyword evidence="3" id="KW-1185">Reference proteome</keyword>
<dbReference type="Pfam" id="PF22483">
    <property type="entry name" value="Mu-transpos_C_2"/>
    <property type="match status" value="1"/>
</dbReference>
<organism evidence="2 3">
    <name type="scientific">Paralimibaculum aggregatum</name>
    <dbReference type="NCBI Taxonomy" id="3036245"/>
    <lineage>
        <taxon>Bacteria</taxon>
        <taxon>Pseudomonadati</taxon>
        <taxon>Pseudomonadota</taxon>
        <taxon>Alphaproteobacteria</taxon>
        <taxon>Rhodobacterales</taxon>
        <taxon>Paracoccaceae</taxon>
        <taxon>Paralimibaculum</taxon>
    </lineage>
</organism>
<comment type="caution">
    <text evidence="2">The sequence shown here is derived from an EMBL/GenBank/DDBJ whole genome shotgun (WGS) entry which is preliminary data.</text>
</comment>
<evidence type="ECO:0000259" key="1">
    <source>
        <dbReference type="Pfam" id="PF22483"/>
    </source>
</evidence>
<evidence type="ECO:0000313" key="3">
    <source>
        <dbReference type="Proteomes" id="UP001239909"/>
    </source>
</evidence>